<reference evidence="2" key="2">
    <citation type="submission" date="2022-03" db="EMBL/GenBank/DDBJ databases">
        <title>Draft title - Genomic analysis of global carrot germplasm unveils the trajectory of domestication and the origin of high carotenoid orange carrot.</title>
        <authorList>
            <person name="Iorizzo M."/>
            <person name="Ellison S."/>
            <person name="Senalik D."/>
            <person name="Macko-Podgorni A."/>
            <person name="Grzebelus D."/>
            <person name="Bostan H."/>
            <person name="Rolling W."/>
            <person name="Curaba J."/>
            <person name="Simon P."/>
        </authorList>
    </citation>
    <scope>NUCLEOTIDE SEQUENCE</scope>
    <source>
        <tissue evidence="2">Leaf</tissue>
    </source>
</reference>
<dbReference type="PANTHER" id="PTHR33132:SF142">
    <property type="entry name" value="SERINE-RICH PROTEIN-LIKE PROTEIN"/>
    <property type="match status" value="1"/>
</dbReference>
<sequence length="90" mass="9463">MASQEKINVTTTTMTTTTTNSSSPRGGGSASGSPRGPGQCLCSPTTHQGSFRCKYHRSNSGVGWFKRSNSMPPTPRNDATLSPKPVESST</sequence>
<protein>
    <submittedName>
        <fullName evidence="2">Uncharacterized protein</fullName>
    </submittedName>
</protein>
<evidence type="ECO:0000256" key="1">
    <source>
        <dbReference type="SAM" id="MobiDB-lite"/>
    </source>
</evidence>
<accession>A0A175YLZ7</accession>
<name>A0A175YLZ7_DAUCS</name>
<keyword evidence="3" id="KW-1185">Reference proteome</keyword>
<reference evidence="2" key="1">
    <citation type="journal article" date="2016" name="Nat. Genet.">
        <title>A high-quality carrot genome assembly provides new insights into carotenoid accumulation and asterid genome evolution.</title>
        <authorList>
            <person name="Iorizzo M."/>
            <person name="Ellison S."/>
            <person name="Senalik D."/>
            <person name="Zeng P."/>
            <person name="Satapoomin P."/>
            <person name="Huang J."/>
            <person name="Bowman M."/>
            <person name="Iovene M."/>
            <person name="Sanseverino W."/>
            <person name="Cavagnaro P."/>
            <person name="Yildiz M."/>
            <person name="Macko-Podgorni A."/>
            <person name="Moranska E."/>
            <person name="Grzebelus E."/>
            <person name="Grzebelus D."/>
            <person name="Ashrafi H."/>
            <person name="Zheng Z."/>
            <person name="Cheng S."/>
            <person name="Spooner D."/>
            <person name="Van Deynze A."/>
            <person name="Simon P."/>
        </authorList>
    </citation>
    <scope>NUCLEOTIDE SEQUENCE</scope>
    <source>
        <tissue evidence="2">Leaf</tissue>
    </source>
</reference>
<proteinExistence type="predicted"/>
<dbReference type="Proteomes" id="UP000077755">
    <property type="component" value="Chromosome 8"/>
</dbReference>
<dbReference type="OMA" id="AATHCLC"/>
<dbReference type="AlphaFoldDB" id="A0A175YLZ7"/>
<dbReference type="EMBL" id="CP093350">
    <property type="protein sequence ID" value="WOH11128.1"/>
    <property type="molecule type" value="Genomic_DNA"/>
</dbReference>
<dbReference type="PANTHER" id="PTHR33132">
    <property type="entry name" value="OSJNBB0118P14.9 PROTEIN"/>
    <property type="match status" value="1"/>
</dbReference>
<evidence type="ECO:0000313" key="2">
    <source>
        <dbReference type="EMBL" id="WOH11128.1"/>
    </source>
</evidence>
<gene>
    <name evidence="2" type="ORF">DCAR_0830607</name>
</gene>
<dbReference type="Gramene" id="KZM83862">
    <property type="protein sequence ID" value="KZM83862"/>
    <property type="gene ID" value="DCAR_028716"/>
</dbReference>
<evidence type="ECO:0000313" key="3">
    <source>
        <dbReference type="Proteomes" id="UP000077755"/>
    </source>
</evidence>
<feature type="region of interest" description="Disordered" evidence="1">
    <location>
        <begin position="1"/>
        <end position="90"/>
    </location>
</feature>
<feature type="compositionally biased region" description="Low complexity" evidence="1">
    <location>
        <begin position="10"/>
        <end position="24"/>
    </location>
</feature>
<organism evidence="2 3">
    <name type="scientific">Daucus carota subsp. sativus</name>
    <name type="common">Carrot</name>
    <dbReference type="NCBI Taxonomy" id="79200"/>
    <lineage>
        <taxon>Eukaryota</taxon>
        <taxon>Viridiplantae</taxon>
        <taxon>Streptophyta</taxon>
        <taxon>Embryophyta</taxon>
        <taxon>Tracheophyta</taxon>
        <taxon>Spermatophyta</taxon>
        <taxon>Magnoliopsida</taxon>
        <taxon>eudicotyledons</taxon>
        <taxon>Gunneridae</taxon>
        <taxon>Pentapetalae</taxon>
        <taxon>asterids</taxon>
        <taxon>campanulids</taxon>
        <taxon>Apiales</taxon>
        <taxon>Apiaceae</taxon>
        <taxon>Apioideae</taxon>
        <taxon>Scandiceae</taxon>
        <taxon>Daucinae</taxon>
        <taxon>Daucus</taxon>
        <taxon>Daucus sect. Daucus</taxon>
    </lineage>
</organism>